<comment type="similarity">
    <text evidence="1">Belongs to the cytidine and deoxycytidylate deaminase family. ADAT2 subfamily.</text>
</comment>
<dbReference type="Proteomes" id="UP000199372">
    <property type="component" value="Unassembled WGS sequence"/>
</dbReference>
<dbReference type="AlphaFoldDB" id="A0A1H8DAX0"/>
<proteinExistence type="inferred from homology"/>
<accession>A0A1H8DAX0</accession>
<dbReference type="SUPFAM" id="SSF53927">
    <property type="entry name" value="Cytidine deaminase-like"/>
    <property type="match status" value="1"/>
</dbReference>
<evidence type="ECO:0000256" key="7">
    <source>
        <dbReference type="ARBA" id="ARBA00048045"/>
    </source>
</evidence>
<dbReference type="EMBL" id="FOCM01000002">
    <property type="protein sequence ID" value="SEN04275.1"/>
    <property type="molecule type" value="Genomic_DNA"/>
</dbReference>
<dbReference type="Pfam" id="PF00383">
    <property type="entry name" value="dCMP_cyt_deam_1"/>
    <property type="match status" value="1"/>
</dbReference>
<evidence type="ECO:0000256" key="6">
    <source>
        <dbReference type="ARBA" id="ARBA00022833"/>
    </source>
</evidence>
<gene>
    <name evidence="8" type="primary">tadA</name>
    <name evidence="10" type="ORF">SAMN04488011_102275</name>
</gene>
<evidence type="ECO:0000313" key="11">
    <source>
        <dbReference type="Proteomes" id="UP000199372"/>
    </source>
</evidence>
<dbReference type="PANTHER" id="PTHR11079:SF202">
    <property type="entry name" value="TRNA-SPECIFIC ADENOSINE DEAMINASE"/>
    <property type="match status" value="1"/>
</dbReference>
<keyword evidence="3 8" id="KW-0819">tRNA processing</keyword>
<evidence type="ECO:0000256" key="1">
    <source>
        <dbReference type="ARBA" id="ARBA00010669"/>
    </source>
</evidence>
<evidence type="ECO:0000313" key="10">
    <source>
        <dbReference type="EMBL" id="SEN04275.1"/>
    </source>
</evidence>
<comment type="subunit">
    <text evidence="2 8">Homodimer.</text>
</comment>
<dbReference type="InterPro" id="IPR028883">
    <property type="entry name" value="tRNA_aden_deaminase"/>
</dbReference>
<evidence type="ECO:0000256" key="8">
    <source>
        <dbReference type="HAMAP-Rule" id="MF_00972"/>
    </source>
</evidence>
<evidence type="ECO:0000256" key="2">
    <source>
        <dbReference type="ARBA" id="ARBA00011738"/>
    </source>
</evidence>
<dbReference type="GO" id="GO:0052717">
    <property type="term" value="F:tRNA-specific adenosine-34 deaminase activity"/>
    <property type="evidence" value="ECO:0007669"/>
    <property type="project" value="UniProtKB-UniRule"/>
</dbReference>
<dbReference type="EC" id="3.5.4.33" evidence="8"/>
<evidence type="ECO:0000256" key="3">
    <source>
        <dbReference type="ARBA" id="ARBA00022694"/>
    </source>
</evidence>
<dbReference type="PROSITE" id="PS51747">
    <property type="entry name" value="CYT_DCMP_DEAMINASES_2"/>
    <property type="match status" value="1"/>
</dbReference>
<evidence type="ECO:0000259" key="9">
    <source>
        <dbReference type="PROSITE" id="PS51747"/>
    </source>
</evidence>
<dbReference type="HAMAP" id="MF_00972">
    <property type="entry name" value="tRNA_aden_deaminase"/>
    <property type="match status" value="1"/>
</dbReference>
<feature type="binding site" evidence="8">
    <location>
        <position position="85"/>
    </location>
    <ligand>
        <name>Zn(2+)</name>
        <dbReference type="ChEBI" id="CHEBI:29105"/>
        <note>catalytic</note>
    </ligand>
</feature>
<dbReference type="InterPro" id="IPR016193">
    <property type="entry name" value="Cytidine_deaminase-like"/>
</dbReference>
<reference evidence="11" key="1">
    <citation type="submission" date="2016-10" db="EMBL/GenBank/DDBJ databases">
        <authorList>
            <person name="Varghese N."/>
            <person name="Submissions S."/>
        </authorList>
    </citation>
    <scope>NUCLEOTIDE SEQUENCE [LARGE SCALE GENOMIC DNA]</scope>
    <source>
        <strain evidence="11">DSM 26893</strain>
    </source>
</reference>
<dbReference type="GO" id="GO:0002100">
    <property type="term" value="P:tRNA wobble adenosine to inosine editing"/>
    <property type="evidence" value="ECO:0007669"/>
    <property type="project" value="UniProtKB-UniRule"/>
</dbReference>
<feature type="domain" description="CMP/dCMP-type deaminase" evidence="9">
    <location>
        <begin position="3"/>
        <end position="113"/>
    </location>
</feature>
<dbReference type="PROSITE" id="PS00903">
    <property type="entry name" value="CYT_DCMP_DEAMINASES_1"/>
    <property type="match status" value="1"/>
</dbReference>
<feature type="binding site" evidence="8">
    <location>
        <position position="55"/>
    </location>
    <ligand>
        <name>Zn(2+)</name>
        <dbReference type="ChEBI" id="CHEBI:29105"/>
        <note>catalytic</note>
    </ligand>
</feature>
<feature type="active site" description="Proton donor" evidence="8">
    <location>
        <position position="57"/>
    </location>
</feature>
<keyword evidence="6 8" id="KW-0862">Zinc</keyword>
<evidence type="ECO:0000256" key="5">
    <source>
        <dbReference type="ARBA" id="ARBA00022801"/>
    </source>
</evidence>
<dbReference type="InterPro" id="IPR016192">
    <property type="entry name" value="APOBEC/CMP_deaminase_Zn-bd"/>
</dbReference>
<comment type="function">
    <text evidence="8">Catalyzes the deamination of adenosine to inosine at the wobble position 34 of tRNA(Arg2).</text>
</comment>
<name>A0A1H8DAX0_9RHOB</name>
<dbReference type="InterPro" id="IPR002125">
    <property type="entry name" value="CMP_dCMP_dom"/>
</dbReference>
<keyword evidence="11" id="KW-1185">Reference proteome</keyword>
<feature type="binding site" evidence="8">
    <location>
        <position position="88"/>
    </location>
    <ligand>
        <name>Zn(2+)</name>
        <dbReference type="ChEBI" id="CHEBI:29105"/>
        <note>catalytic</note>
    </ligand>
</feature>
<dbReference type="Gene3D" id="3.40.140.10">
    <property type="entry name" value="Cytidine Deaminase, domain 2"/>
    <property type="match status" value="1"/>
</dbReference>
<comment type="catalytic activity">
    <reaction evidence="7 8">
        <text>adenosine(34) in tRNA + H2O + H(+) = inosine(34) in tRNA + NH4(+)</text>
        <dbReference type="Rhea" id="RHEA:43168"/>
        <dbReference type="Rhea" id="RHEA-COMP:10373"/>
        <dbReference type="Rhea" id="RHEA-COMP:10374"/>
        <dbReference type="ChEBI" id="CHEBI:15377"/>
        <dbReference type="ChEBI" id="CHEBI:15378"/>
        <dbReference type="ChEBI" id="CHEBI:28938"/>
        <dbReference type="ChEBI" id="CHEBI:74411"/>
        <dbReference type="ChEBI" id="CHEBI:82852"/>
        <dbReference type="EC" id="3.5.4.33"/>
    </reaction>
</comment>
<protein>
    <recommendedName>
        <fullName evidence="8">tRNA-specific adenosine deaminase</fullName>
        <ecNumber evidence="8">3.5.4.33</ecNumber>
    </recommendedName>
</protein>
<evidence type="ECO:0000256" key="4">
    <source>
        <dbReference type="ARBA" id="ARBA00022723"/>
    </source>
</evidence>
<dbReference type="CDD" id="cd01285">
    <property type="entry name" value="nucleoside_deaminase"/>
    <property type="match status" value="1"/>
</dbReference>
<comment type="cofactor">
    <cofactor evidence="8">
        <name>Zn(2+)</name>
        <dbReference type="ChEBI" id="CHEBI:29105"/>
    </cofactor>
    <text evidence="8">Binds 1 zinc ion per subunit.</text>
</comment>
<dbReference type="PANTHER" id="PTHR11079">
    <property type="entry name" value="CYTOSINE DEAMINASE FAMILY MEMBER"/>
    <property type="match status" value="1"/>
</dbReference>
<keyword evidence="4 8" id="KW-0479">Metal-binding</keyword>
<organism evidence="10 11">
    <name type="scientific">Palleronia pelagia</name>
    <dbReference type="NCBI Taxonomy" id="387096"/>
    <lineage>
        <taxon>Bacteria</taxon>
        <taxon>Pseudomonadati</taxon>
        <taxon>Pseudomonadota</taxon>
        <taxon>Alphaproteobacteria</taxon>
        <taxon>Rhodobacterales</taxon>
        <taxon>Roseobacteraceae</taxon>
        <taxon>Palleronia</taxon>
    </lineage>
</organism>
<dbReference type="RefSeq" id="WP_236736971.1">
    <property type="nucleotide sequence ID" value="NZ_FOCM01000002.1"/>
</dbReference>
<keyword evidence="5 8" id="KW-0378">Hydrolase</keyword>
<sequence>MQSPFLSHMDQALDEARRAGERGEVPVGAVVVAPNGRVLAARGNETRALNDPSAHAEVQAIRAACAELGAERLPGCDLYVTLEPCAACAGVIAAARIARLYFGAADPKSGGVMHGARVFAHPQAHHVPEIYDGIGAAAAETLLRDFFRARR</sequence>
<dbReference type="GO" id="GO:0008270">
    <property type="term" value="F:zinc ion binding"/>
    <property type="evidence" value="ECO:0007669"/>
    <property type="project" value="UniProtKB-UniRule"/>
</dbReference>